<keyword evidence="3 6" id="KW-0863">Zinc-finger</keyword>
<dbReference type="InterPro" id="IPR051643">
    <property type="entry name" value="Transcr_Reg_ZincFinger"/>
</dbReference>
<evidence type="ECO:0000256" key="6">
    <source>
        <dbReference type="PROSITE-ProRule" id="PRU00042"/>
    </source>
</evidence>
<evidence type="ECO:0000259" key="8">
    <source>
        <dbReference type="PROSITE" id="PS50157"/>
    </source>
</evidence>
<dbReference type="AlphaFoldDB" id="E9HB25"/>
<dbReference type="Gene3D" id="3.30.160.60">
    <property type="entry name" value="Classic Zinc Finger"/>
    <property type="match status" value="2"/>
</dbReference>
<dbReference type="PANTHER" id="PTHR24396">
    <property type="entry name" value="ZINC FINGER PROTEIN"/>
    <property type="match status" value="1"/>
</dbReference>
<evidence type="ECO:0000256" key="7">
    <source>
        <dbReference type="SAM" id="MobiDB-lite"/>
    </source>
</evidence>
<dbReference type="HOGENOM" id="CLU_1009228_0_0_1"/>
<dbReference type="EMBL" id="GL732614">
    <property type="protein sequence ID" value="EFX71040.1"/>
    <property type="molecule type" value="Genomic_DNA"/>
</dbReference>
<dbReference type="Pfam" id="PF00096">
    <property type="entry name" value="zf-C2H2"/>
    <property type="match status" value="2"/>
</dbReference>
<evidence type="ECO:0000313" key="9">
    <source>
        <dbReference type="EMBL" id="EFX71040.1"/>
    </source>
</evidence>
<dbReference type="PROSITE" id="PS00028">
    <property type="entry name" value="ZINC_FINGER_C2H2_1"/>
    <property type="match status" value="2"/>
</dbReference>
<organism evidence="9 10">
    <name type="scientific">Daphnia pulex</name>
    <name type="common">Water flea</name>
    <dbReference type="NCBI Taxonomy" id="6669"/>
    <lineage>
        <taxon>Eukaryota</taxon>
        <taxon>Metazoa</taxon>
        <taxon>Ecdysozoa</taxon>
        <taxon>Arthropoda</taxon>
        <taxon>Crustacea</taxon>
        <taxon>Branchiopoda</taxon>
        <taxon>Diplostraca</taxon>
        <taxon>Cladocera</taxon>
        <taxon>Anomopoda</taxon>
        <taxon>Daphniidae</taxon>
        <taxon>Daphnia</taxon>
    </lineage>
</organism>
<reference evidence="9 10" key="1">
    <citation type="journal article" date="2011" name="Science">
        <title>The ecoresponsive genome of Daphnia pulex.</title>
        <authorList>
            <person name="Colbourne J.K."/>
            <person name="Pfrender M.E."/>
            <person name="Gilbert D."/>
            <person name="Thomas W.K."/>
            <person name="Tucker A."/>
            <person name="Oakley T.H."/>
            <person name="Tokishita S."/>
            <person name="Aerts A."/>
            <person name="Arnold G.J."/>
            <person name="Basu M.K."/>
            <person name="Bauer D.J."/>
            <person name="Caceres C.E."/>
            <person name="Carmel L."/>
            <person name="Casola C."/>
            <person name="Choi J.H."/>
            <person name="Detter J.C."/>
            <person name="Dong Q."/>
            <person name="Dusheyko S."/>
            <person name="Eads B.D."/>
            <person name="Frohlich T."/>
            <person name="Geiler-Samerotte K.A."/>
            <person name="Gerlach D."/>
            <person name="Hatcher P."/>
            <person name="Jogdeo S."/>
            <person name="Krijgsveld J."/>
            <person name="Kriventseva E.V."/>
            <person name="Kultz D."/>
            <person name="Laforsch C."/>
            <person name="Lindquist E."/>
            <person name="Lopez J."/>
            <person name="Manak J.R."/>
            <person name="Muller J."/>
            <person name="Pangilinan J."/>
            <person name="Patwardhan R.P."/>
            <person name="Pitluck S."/>
            <person name="Pritham E.J."/>
            <person name="Rechtsteiner A."/>
            <person name="Rho M."/>
            <person name="Rogozin I.B."/>
            <person name="Sakarya O."/>
            <person name="Salamov A."/>
            <person name="Schaack S."/>
            <person name="Shapiro H."/>
            <person name="Shiga Y."/>
            <person name="Skalitzky C."/>
            <person name="Smith Z."/>
            <person name="Souvorov A."/>
            <person name="Sung W."/>
            <person name="Tang Z."/>
            <person name="Tsuchiya D."/>
            <person name="Tu H."/>
            <person name="Vos H."/>
            <person name="Wang M."/>
            <person name="Wolf Y.I."/>
            <person name="Yamagata H."/>
            <person name="Yamada T."/>
            <person name="Ye Y."/>
            <person name="Shaw J.R."/>
            <person name="Andrews J."/>
            <person name="Crease T.J."/>
            <person name="Tang H."/>
            <person name="Lucas S.M."/>
            <person name="Robertson H.M."/>
            <person name="Bork P."/>
            <person name="Koonin E.V."/>
            <person name="Zdobnov E.M."/>
            <person name="Grigoriev I.V."/>
            <person name="Lynch M."/>
            <person name="Boore J.L."/>
        </authorList>
    </citation>
    <scope>NUCLEOTIDE SEQUENCE [LARGE SCALE GENOMIC DNA]</scope>
</reference>
<dbReference type="eggNOG" id="KOG1721">
    <property type="taxonomic scope" value="Eukaryota"/>
</dbReference>
<dbReference type="GO" id="GO:0005634">
    <property type="term" value="C:nucleus"/>
    <property type="evidence" value="ECO:0007669"/>
    <property type="project" value="UniProtKB-SubCell"/>
</dbReference>
<dbReference type="PhylomeDB" id="E9HB25"/>
<feature type="domain" description="C2H2-type" evidence="8">
    <location>
        <begin position="90"/>
        <end position="117"/>
    </location>
</feature>
<evidence type="ECO:0000256" key="4">
    <source>
        <dbReference type="ARBA" id="ARBA00022833"/>
    </source>
</evidence>
<evidence type="ECO:0000256" key="2">
    <source>
        <dbReference type="ARBA" id="ARBA00022723"/>
    </source>
</evidence>
<feature type="compositionally biased region" description="Polar residues" evidence="7">
    <location>
        <begin position="1"/>
        <end position="15"/>
    </location>
</feature>
<dbReference type="InParanoid" id="E9HB25"/>
<dbReference type="OrthoDB" id="6077919at2759"/>
<dbReference type="FunFam" id="3.30.160.60:FF:002776">
    <property type="entry name" value="Zinc finger protein 639"/>
    <property type="match status" value="1"/>
</dbReference>
<evidence type="ECO:0000256" key="1">
    <source>
        <dbReference type="ARBA" id="ARBA00004123"/>
    </source>
</evidence>
<dbReference type="PANTHER" id="PTHR24396:SF19">
    <property type="entry name" value="FI01119P"/>
    <property type="match status" value="1"/>
</dbReference>
<dbReference type="Pfam" id="PF13912">
    <property type="entry name" value="zf-C2H2_6"/>
    <property type="match status" value="1"/>
</dbReference>
<dbReference type="KEGG" id="dpx:DAPPUDRAFT_256303"/>
<dbReference type="SUPFAM" id="SSF57667">
    <property type="entry name" value="beta-beta-alpha zinc fingers"/>
    <property type="match status" value="2"/>
</dbReference>
<feature type="domain" description="C2H2-type" evidence="8">
    <location>
        <begin position="61"/>
        <end position="88"/>
    </location>
</feature>
<gene>
    <name evidence="9" type="ORF">DAPPUDRAFT_256303</name>
</gene>
<proteinExistence type="predicted"/>
<dbReference type="SMART" id="SM00355">
    <property type="entry name" value="ZnF_C2H2"/>
    <property type="match status" value="3"/>
</dbReference>
<dbReference type="Proteomes" id="UP000000305">
    <property type="component" value="Unassembled WGS sequence"/>
</dbReference>
<dbReference type="InterPro" id="IPR013087">
    <property type="entry name" value="Znf_C2H2_type"/>
</dbReference>
<evidence type="ECO:0000256" key="3">
    <source>
        <dbReference type="ARBA" id="ARBA00022771"/>
    </source>
</evidence>
<keyword evidence="10" id="KW-1185">Reference proteome</keyword>
<dbReference type="InterPro" id="IPR036236">
    <property type="entry name" value="Znf_C2H2_sf"/>
</dbReference>
<keyword evidence="2" id="KW-0479">Metal-binding</keyword>
<evidence type="ECO:0000313" key="10">
    <source>
        <dbReference type="Proteomes" id="UP000000305"/>
    </source>
</evidence>
<evidence type="ECO:0000256" key="5">
    <source>
        <dbReference type="ARBA" id="ARBA00023242"/>
    </source>
</evidence>
<feature type="region of interest" description="Disordered" evidence="7">
    <location>
        <begin position="1"/>
        <end position="56"/>
    </location>
</feature>
<dbReference type="GO" id="GO:0008270">
    <property type="term" value="F:zinc ion binding"/>
    <property type="evidence" value="ECO:0007669"/>
    <property type="project" value="UniProtKB-KW"/>
</dbReference>
<sequence length="276" mass="30401">MGSFTQQAQPSSELSEVSIDAEALENSTTLPPMSETQTESHWDLESELLTAPTEDSKREETKCLSCEREFKRASHLKTHMRSNCGANKSHVCPICTKSFATAQALTAHDKSHADPDSEPMHCMCDSCGLKFLSFQLYLRHTEEGCTQTNGRDKPFKCPECNLFFRTTGHRQSHLKSHRKAAQAVGKPGEIRTVSSAANKRKLKAKSNTQRVSSHDIDYEAHLAKVIAISGDLSNQHNSLGDQSGSLGNCEIPLRRSRQCPIANIGLDYVAGLEGLN</sequence>
<keyword evidence="5" id="KW-0539">Nucleus</keyword>
<comment type="subcellular location">
    <subcellularLocation>
        <location evidence="1">Nucleus</location>
    </subcellularLocation>
</comment>
<feature type="compositionally biased region" description="Polar residues" evidence="7">
    <location>
        <begin position="25"/>
        <end position="37"/>
    </location>
</feature>
<name>E9HB25_DAPPU</name>
<keyword evidence="4" id="KW-0862">Zinc</keyword>
<protein>
    <recommendedName>
        <fullName evidence="8">C2H2-type domain-containing protein</fullName>
    </recommendedName>
</protein>
<accession>E9HB25</accession>
<feature type="domain" description="C2H2-type" evidence="8">
    <location>
        <begin position="155"/>
        <end position="182"/>
    </location>
</feature>
<dbReference type="PROSITE" id="PS50157">
    <property type="entry name" value="ZINC_FINGER_C2H2_2"/>
    <property type="match status" value="3"/>
</dbReference>